<dbReference type="RefSeq" id="WP_197453233.1">
    <property type="nucleotide sequence ID" value="NZ_CP036318.1"/>
</dbReference>
<evidence type="ECO:0000313" key="2">
    <source>
        <dbReference type="Proteomes" id="UP000316770"/>
    </source>
</evidence>
<keyword evidence="2" id="KW-1185">Reference proteome</keyword>
<organism evidence="1 2">
    <name type="scientific">Rosistilla oblonga</name>
    <dbReference type="NCBI Taxonomy" id="2527990"/>
    <lineage>
        <taxon>Bacteria</taxon>
        <taxon>Pseudomonadati</taxon>
        <taxon>Planctomycetota</taxon>
        <taxon>Planctomycetia</taxon>
        <taxon>Pirellulales</taxon>
        <taxon>Pirellulaceae</taxon>
        <taxon>Rosistilla</taxon>
    </lineage>
</organism>
<sequence length="284" mass="30971">MPYQANAYNVMIASPGDVARERVVARDVVLEWNAINSEDRQIVLLPIGWDTHSTPSMADTAQAVINSQVLERCDLLIAIFWTRLGTPTGEFASGTVEEIERHLASGKAAMIYFSNAPVVPDSIDQEQYAALVEFRESLKNRGLVSFYDDASAFRTDLFRHLSQTVIREFTGDQNGGVNPIAIPIPVERNELEISGAARELLFAAVGDAGGRIMNVRYLGGMEISTGGRNFIDDASPRTAAKWEGALDELENCGLIVARGTKREVFSVTEQGYAFAESLGVTPAP</sequence>
<dbReference type="Proteomes" id="UP000316770">
    <property type="component" value="Chromosome"/>
</dbReference>
<reference evidence="1 2" key="1">
    <citation type="submission" date="2019-02" db="EMBL/GenBank/DDBJ databases">
        <title>Deep-cultivation of Planctomycetes and their phenomic and genomic characterization uncovers novel biology.</title>
        <authorList>
            <person name="Wiegand S."/>
            <person name="Jogler M."/>
            <person name="Boedeker C."/>
            <person name="Pinto D."/>
            <person name="Vollmers J."/>
            <person name="Rivas-Marin E."/>
            <person name="Kohn T."/>
            <person name="Peeters S.H."/>
            <person name="Heuer A."/>
            <person name="Rast P."/>
            <person name="Oberbeckmann S."/>
            <person name="Bunk B."/>
            <person name="Jeske O."/>
            <person name="Meyerdierks A."/>
            <person name="Storesund J.E."/>
            <person name="Kallscheuer N."/>
            <person name="Luecker S."/>
            <person name="Lage O.M."/>
            <person name="Pohl T."/>
            <person name="Merkel B.J."/>
            <person name="Hornburger P."/>
            <person name="Mueller R.-W."/>
            <person name="Bruemmer F."/>
            <person name="Labrenz M."/>
            <person name="Spormann A.M."/>
            <person name="Op den Camp H."/>
            <person name="Overmann J."/>
            <person name="Amann R."/>
            <person name="Jetten M.S.M."/>
            <person name="Mascher T."/>
            <person name="Medema M.H."/>
            <person name="Devos D.P."/>
            <person name="Kaster A.-K."/>
            <person name="Ovreas L."/>
            <person name="Rohde M."/>
            <person name="Galperin M.Y."/>
            <person name="Jogler C."/>
        </authorList>
    </citation>
    <scope>NUCLEOTIDE SEQUENCE [LARGE SCALE GENOMIC DNA]</scope>
    <source>
        <strain evidence="1 2">Mal33</strain>
    </source>
</reference>
<evidence type="ECO:0000313" key="1">
    <source>
        <dbReference type="EMBL" id="QDV56773.1"/>
    </source>
</evidence>
<dbReference type="EMBL" id="CP036318">
    <property type="protein sequence ID" value="QDV56773.1"/>
    <property type="molecule type" value="Genomic_DNA"/>
</dbReference>
<name>A0A518IUK9_9BACT</name>
<dbReference type="AlphaFoldDB" id="A0A518IUK9"/>
<accession>A0A518IUK9</accession>
<protein>
    <recommendedName>
        <fullName evidence="3">DUF4062 domain-containing protein</fullName>
    </recommendedName>
</protein>
<gene>
    <name evidence="1" type="ORF">Mal33_27720</name>
</gene>
<evidence type="ECO:0008006" key="3">
    <source>
        <dbReference type="Google" id="ProtNLM"/>
    </source>
</evidence>
<proteinExistence type="predicted"/>